<sequence>MDIHPGVLFPAVKSCSYEWCNETDAKQVFPESTLPRDIYGPLEGHSATGTRFTRPRFIMPTAFVGQARDIVALLKAALKLSEPSEVELDGPSIWGQLFLRQELGRQARFDRGMNHNQTAFQQFVDVINGIVQGQENKAKHNNTNKPAEPDPGIHLDYESRLFQSLEPLTANDIHLLTFDRPRIAHSRSKSAAHLYRNPLQLPPELPPSLSPFAHINTTTTPDPEPNNPLSQANLQQLKHLAQLQKETAYSTLPFLTNTAVPRGSIPSILLPSPTSQKDAEDWWHKMWFRRPHHGRVLLYDYLYPDRAALAREARTGEAAGGGVWTDLGEFSYQLWCLRKGRG</sequence>
<accession>A0AA40DMH4</accession>
<comment type="caution">
    <text evidence="1">The sequence shown here is derived from an EMBL/GenBank/DDBJ whole genome shotgun (WGS) entry which is preliminary data.</text>
</comment>
<dbReference type="PANTHER" id="PTHR36587:SF2">
    <property type="entry name" value="EXPRESSION SITE-ASSOCIATED GENE 3 (ESAG3)-LIKE PROTEIN"/>
    <property type="match status" value="1"/>
</dbReference>
<evidence type="ECO:0000313" key="1">
    <source>
        <dbReference type="EMBL" id="KAK0705288.1"/>
    </source>
</evidence>
<gene>
    <name evidence="1" type="ORF">B0H67DRAFT_593699</name>
</gene>
<keyword evidence="2" id="KW-1185">Reference proteome</keyword>
<reference evidence="1" key="1">
    <citation type="submission" date="2023-06" db="EMBL/GenBank/DDBJ databases">
        <title>Genome-scale phylogeny and comparative genomics of the fungal order Sordariales.</title>
        <authorList>
            <consortium name="Lawrence Berkeley National Laboratory"/>
            <person name="Hensen N."/>
            <person name="Bonometti L."/>
            <person name="Westerberg I."/>
            <person name="Brannstrom I.O."/>
            <person name="Guillou S."/>
            <person name="Cros-Aarteil S."/>
            <person name="Calhoun S."/>
            <person name="Haridas S."/>
            <person name="Kuo A."/>
            <person name="Mondo S."/>
            <person name="Pangilinan J."/>
            <person name="Riley R."/>
            <person name="Labutti K."/>
            <person name="Andreopoulos B."/>
            <person name="Lipzen A."/>
            <person name="Chen C."/>
            <person name="Yanf M."/>
            <person name="Daum C."/>
            <person name="Ng V."/>
            <person name="Clum A."/>
            <person name="Steindorff A."/>
            <person name="Ohm R."/>
            <person name="Martin F."/>
            <person name="Silar P."/>
            <person name="Natvig D."/>
            <person name="Lalanne C."/>
            <person name="Gautier V."/>
            <person name="Ament-Velasquez S.L."/>
            <person name="Kruys A."/>
            <person name="Hutchinson M.I."/>
            <person name="Powell A.J."/>
            <person name="Barry K."/>
            <person name="Miller A.N."/>
            <person name="Grigoriev I.V."/>
            <person name="Debuchy R."/>
            <person name="Gladieux P."/>
            <person name="Thoren M.H."/>
            <person name="Johannesson H."/>
        </authorList>
    </citation>
    <scope>NUCLEOTIDE SEQUENCE</scope>
    <source>
        <strain evidence="1">SMH4607-1</strain>
    </source>
</reference>
<evidence type="ECO:0000313" key="2">
    <source>
        <dbReference type="Proteomes" id="UP001172102"/>
    </source>
</evidence>
<name>A0AA40DMH4_9PEZI</name>
<dbReference type="Proteomes" id="UP001172102">
    <property type="component" value="Unassembled WGS sequence"/>
</dbReference>
<proteinExistence type="predicted"/>
<protein>
    <submittedName>
        <fullName evidence="1">Uncharacterized protein</fullName>
    </submittedName>
</protein>
<dbReference type="EMBL" id="JAUKUA010000007">
    <property type="protein sequence ID" value="KAK0705288.1"/>
    <property type="molecule type" value="Genomic_DNA"/>
</dbReference>
<dbReference type="AlphaFoldDB" id="A0AA40DMH4"/>
<dbReference type="PANTHER" id="PTHR36587">
    <property type="entry name" value="EXPRESSION SITE-ASSOCIATED GENE 3 (ESAG3)-LIKE PROTEIN"/>
    <property type="match status" value="1"/>
</dbReference>
<organism evidence="1 2">
    <name type="scientific">Lasiosphaeris hirsuta</name>
    <dbReference type="NCBI Taxonomy" id="260670"/>
    <lineage>
        <taxon>Eukaryota</taxon>
        <taxon>Fungi</taxon>
        <taxon>Dikarya</taxon>
        <taxon>Ascomycota</taxon>
        <taxon>Pezizomycotina</taxon>
        <taxon>Sordariomycetes</taxon>
        <taxon>Sordariomycetidae</taxon>
        <taxon>Sordariales</taxon>
        <taxon>Lasiosphaeriaceae</taxon>
        <taxon>Lasiosphaeris</taxon>
    </lineage>
</organism>